<protein>
    <submittedName>
        <fullName evidence="2">Uncharacterized protein</fullName>
    </submittedName>
</protein>
<feature type="compositionally biased region" description="Low complexity" evidence="1">
    <location>
        <begin position="25"/>
        <end position="43"/>
    </location>
</feature>
<comment type="caution">
    <text evidence="2">The sequence shown here is derived from an EMBL/GenBank/DDBJ whole genome shotgun (WGS) entry which is preliminary data.</text>
</comment>
<feature type="region of interest" description="Disordered" evidence="1">
    <location>
        <begin position="1"/>
        <end position="45"/>
    </location>
</feature>
<dbReference type="Proteomes" id="UP001295684">
    <property type="component" value="Unassembled WGS sequence"/>
</dbReference>
<feature type="compositionally biased region" description="Polar residues" evidence="1">
    <location>
        <begin position="121"/>
        <end position="137"/>
    </location>
</feature>
<proteinExistence type="predicted"/>
<dbReference type="AlphaFoldDB" id="A0AAD1X7A1"/>
<dbReference type="EMBL" id="CAMPGE010002588">
    <property type="protein sequence ID" value="CAI2361397.1"/>
    <property type="molecule type" value="Genomic_DNA"/>
</dbReference>
<evidence type="ECO:0000313" key="3">
    <source>
        <dbReference type="Proteomes" id="UP001295684"/>
    </source>
</evidence>
<feature type="compositionally biased region" description="Low complexity" evidence="1">
    <location>
        <begin position="138"/>
        <end position="152"/>
    </location>
</feature>
<name>A0AAD1X7A1_EUPCR</name>
<sequence>MKNLPLSSHHLHHRPIPRTSTLHFPSNPSQSLPSKLSPKSPSQVKDMRRATVFNVGIPTVIMKREMLEKKLRKQRRCSIKKKRLETNFGKLKKGVNVIIKNTKEYNTNIFKSMKNPISQLKMTSKSQIRTSPMQSIQASRKSSYHSSSAKRSNISKNPWESLKNRYAKKAKRKMPLGGHKSKLQMKMQYFMHPYHTDVLVEKKGMDFTDGQSNWMPVANFILSDKNSMFKETIYNFMYPDVRDRILKLSKRRQANSIRASSPGELSHHSVTSGQEKFLQTVKRAIKMGKNNERDKARISPLERKYSSQKQNFDIIEDEEPGFLANKNFQKLNSKLSSFGKKGEQRKLCISSDSQSLTGSLKASDPSKQNSIEVHIKNAEEMKMVNRRNRAKFWNNDVILEVGRLETKGTMKDSPNRSTSPHRDPHKDLLGSFFNIDKLKKGRNTSLETRRNISIYNNHCKKKERIQGLIRNKDTQGMKEYLSNTSSPLDLLGIYKHLEVPKFNYSRRRDLFCNRSIS</sequence>
<gene>
    <name evidence="2" type="ORF">ECRASSUSDP1_LOCUS2708</name>
</gene>
<feature type="region of interest" description="Disordered" evidence="1">
    <location>
        <begin position="408"/>
        <end position="427"/>
    </location>
</feature>
<reference evidence="2" key="1">
    <citation type="submission" date="2023-07" db="EMBL/GenBank/DDBJ databases">
        <authorList>
            <consortium name="AG Swart"/>
            <person name="Singh M."/>
            <person name="Singh A."/>
            <person name="Seah K."/>
            <person name="Emmerich C."/>
        </authorList>
    </citation>
    <scope>NUCLEOTIDE SEQUENCE</scope>
    <source>
        <strain evidence="2">DP1</strain>
    </source>
</reference>
<accession>A0AAD1X7A1</accession>
<evidence type="ECO:0000256" key="1">
    <source>
        <dbReference type="SAM" id="MobiDB-lite"/>
    </source>
</evidence>
<keyword evidence="3" id="KW-1185">Reference proteome</keyword>
<organism evidence="2 3">
    <name type="scientific">Euplotes crassus</name>
    <dbReference type="NCBI Taxonomy" id="5936"/>
    <lineage>
        <taxon>Eukaryota</taxon>
        <taxon>Sar</taxon>
        <taxon>Alveolata</taxon>
        <taxon>Ciliophora</taxon>
        <taxon>Intramacronucleata</taxon>
        <taxon>Spirotrichea</taxon>
        <taxon>Hypotrichia</taxon>
        <taxon>Euplotida</taxon>
        <taxon>Euplotidae</taxon>
        <taxon>Moneuplotes</taxon>
    </lineage>
</organism>
<feature type="region of interest" description="Disordered" evidence="1">
    <location>
        <begin position="121"/>
        <end position="154"/>
    </location>
</feature>
<evidence type="ECO:0000313" key="2">
    <source>
        <dbReference type="EMBL" id="CAI2361397.1"/>
    </source>
</evidence>